<dbReference type="Proteomes" id="UP000199137">
    <property type="component" value="Unassembled WGS sequence"/>
</dbReference>
<accession>A0A1I6BM22</accession>
<evidence type="ECO:0000313" key="4">
    <source>
        <dbReference type="Proteomes" id="UP000199137"/>
    </source>
</evidence>
<evidence type="ECO:0000313" key="3">
    <source>
        <dbReference type="EMBL" id="SFQ81965.1"/>
    </source>
</evidence>
<protein>
    <recommendedName>
        <fullName evidence="2">DUF397 domain-containing protein</fullName>
    </recommendedName>
</protein>
<reference evidence="3 4" key="1">
    <citation type="submission" date="2016-10" db="EMBL/GenBank/DDBJ databases">
        <authorList>
            <person name="de Groot N.N."/>
        </authorList>
    </citation>
    <scope>NUCLEOTIDE SEQUENCE [LARGE SCALE GENOMIC DNA]</scope>
    <source>
        <strain evidence="3 4">DSM 44637</strain>
    </source>
</reference>
<feature type="domain" description="DUF397" evidence="2">
    <location>
        <begin position="17"/>
        <end position="70"/>
    </location>
</feature>
<proteinExistence type="predicted"/>
<gene>
    <name evidence="3" type="ORF">SAMN05421854_1324</name>
</gene>
<feature type="region of interest" description="Disordered" evidence="1">
    <location>
        <begin position="1"/>
        <end position="25"/>
    </location>
</feature>
<evidence type="ECO:0000256" key="1">
    <source>
        <dbReference type="SAM" id="MobiDB-lite"/>
    </source>
</evidence>
<dbReference type="RefSeq" id="WP_093577387.1">
    <property type="nucleotide sequence ID" value="NZ_FOWC01000032.1"/>
</dbReference>
<dbReference type="AlphaFoldDB" id="A0A1I6BM22"/>
<evidence type="ECO:0000259" key="2">
    <source>
        <dbReference type="Pfam" id="PF04149"/>
    </source>
</evidence>
<dbReference type="InterPro" id="IPR007278">
    <property type="entry name" value="DUF397"/>
</dbReference>
<dbReference type="Pfam" id="PF04149">
    <property type="entry name" value="DUF397"/>
    <property type="match status" value="1"/>
</dbReference>
<dbReference type="OrthoDB" id="4570646at2"/>
<organism evidence="3 4">
    <name type="scientific">Amycolatopsis rubida</name>
    <dbReference type="NCBI Taxonomy" id="112413"/>
    <lineage>
        <taxon>Bacteria</taxon>
        <taxon>Bacillati</taxon>
        <taxon>Actinomycetota</taxon>
        <taxon>Actinomycetes</taxon>
        <taxon>Pseudonocardiales</taxon>
        <taxon>Pseudonocardiaceae</taxon>
        <taxon>Amycolatopsis</taxon>
    </lineage>
</organism>
<name>A0A1I6BM22_9PSEU</name>
<dbReference type="EMBL" id="FOWC01000032">
    <property type="protein sequence ID" value="SFQ81965.1"/>
    <property type="molecule type" value="Genomic_DNA"/>
</dbReference>
<sequence length="75" mass="7961">MRFDGAQPRSAVFDPEQWRRSSFSGPDGGTCVEVNLSAAGIVGVRDSKLADSPILLFSAREWHGLLDAVRAGAAS</sequence>
<dbReference type="STRING" id="112413.SAMN05421854_1324"/>